<protein>
    <submittedName>
        <fullName evidence="5">Flagella synthesis protein FlgN</fullName>
    </submittedName>
</protein>
<reference evidence="6" key="1">
    <citation type="submission" date="2015-03" db="EMBL/GenBank/DDBJ databases">
        <authorList>
            <consortium name="Pathogen Informatics"/>
        </authorList>
    </citation>
    <scope>NUCLEOTIDE SEQUENCE [LARGE SCALE GENOMIC DNA]</scope>
    <source>
        <strain evidence="6">R148</strain>
    </source>
</reference>
<keyword evidence="5" id="KW-0966">Cell projection</keyword>
<dbReference type="SUPFAM" id="SSF140566">
    <property type="entry name" value="FlgN-like"/>
    <property type="match status" value="1"/>
</dbReference>
<dbReference type="GO" id="GO:0044780">
    <property type="term" value="P:bacterial-type flagellum assembly"/>
    <property type="evidence" value="ECO:0007669"/>
    <property type="project" value="InterPro"/>
</dbReference>
<dbReference type="Pfam" id="PF05130">
    <property type="entry name" value="FlgN"/>
    <property type="match status" value="1"/>
</dbReference>
<gene>
    <name evidence="5" type="primary">flgN_2</name>
    <name evidence="5" type="ORF">ERS008476_04033</name>
</gene>
<proteinExistence type="inferred from homology"/>
<dbReference type="Proteomes" id="UP000043316">
    <property type="component" value="Unassembled WGS sequence"/>
</dbReference>
<organism evidence="5 6">
    <name type="scientific">Yersinia intermedia</name>
    <dbReference type="NCBI Taxonomy" id="631"/>
    <lineage>
        <taxon>Bacteria</taxon>
        <taxon>Pseudomonadati</taxon>
        <taxon>Pseudomonadota</taxon>
        <taxon>Gammaproteobacteria</taxon>
        <taxon>Enterobacterales</taxon>
        <taxon>Yersiniaceae</taxon>
        <taxon>Yersinia</taxon>
    </lineage>
</organism>
<dbReference type="InterPro" id="IPR007809">
    <property type="entry name" value="FlgN-like"/>
</dbReference>
<evidence type="ECO:0000256" key="3">
    <source>
        <dbReference type="ARBA" id="ARBA00022795"/>
    </source>
</evidence>
<dbReference type="GeneID" id="61816492"/>
<dbReference type="Gene3D" id="1.20.58.300">
    <property type="entry name" value="FlgN-like"/>
    <property type="match status" value="1"/>
</dbReference>
<dbReference type="RefSeq" id="WP_019211843.1">
    <property type="nucleotide sequence ID" value="NZ_CWJI01000019.1"/>
</dbReference>
<feature type="coiled-coil region" evidence="4">
    <location>
        <begin position="1"/>
        <end position="28"/>
    </location>
</feature>
<name>A0A0H5MIQ2_YERIN</name>
<keyword evidence="3" id="KW-1005">Bacterial flagellum biogenesis</keyword>
<comment type="function">
    <text evidence="1">Required for the efficient initiation of filament assembly.</text>
</comment>
<sequence>MDKLLITLIKLQELLNEQEEVLVEEIKQLSLLKVNPVTLQCIADSKSRLLSAINYFDTQRRQVESKGNITAPYSGNPRLANVWKTITLKTKNLKELNYKSYLLLERHMQKVQEFKKLVKDSGMMNSLYESDGQTEHKTSGRVYNISI</sequence>
<evidence type="ECO:0000313" key="5">
    <source>
        <dbReference type="EMBL" id="CRY56986.1"/>
    </source>
</evidence>
<keyword evidence="5" id="KW-0969">Cilium</keyword>
<dbReference type="EMBL" id="CWJI01000019">
    <property type="protein sequence ID" value="CRY56986.1"/>
    <property type="molecule type" value="Genomic_DNA"/>
</dbReference>
<comment type="similarity">
    <text evidence="2">Belongs to the FlgN family.</text>
</comment>
<keyword evidence="5" id="KW-0282">Flagellum</keyword>
<dbReference type="InterPro" id="IPR036679">
    <property type="entry name" value="FlgN-like_sf"/>
</dbReference>
<evidence type="ECO:0000256" key="4">
    <source>
        <dbReference type="SAM" id="Coils"/>
    </source>
</evidence>
<evidence type="ECO:0000256" key="2">
    <source>
        <dbReference type="ARBA" id="ARBA00007703"/>
    </source>
</evidence>
<accession>A0A0H5MIQ2</accession>
<dbReference type="AlphaFoldDB" id="A0A0H5MIQ2"/>
<evidence type="ECO:0000313" key="6">
    <source>
        <dbReference type="Proteomes" id="UP000043316"/>
    </source>
</evidence>
<keyword evidence="4" id="KW-0175">Coiled coil</keyword>
<evidence type="ECO:0000256" key="1">
    <source>
        <dbReference type="ARBA" id="ARBA00002397"/>
    </source>
</evidence>